<evidence type="ECO:0000313" key="2">
    <source>
        <dbReference type="EMBL" id="MCE8004145.1"/>
    </source>
</evidence>
<gene>
    <name evidence="2" type="ORF">HOP53_14990</name>
</gene>
<comment type="caution">
    <text evidence="2">The sequence shown here is derived from an EMBL/GenBank/DDBJ whole genome shotgun (WGS) entry which is preliminary data.</text>
</comment>
<sequence>MARFEFVTDWHFEAPIEAVFDALTDSLRWPEWWPGLVDVEQREPGDEGGIGRVQRFVWKSHLGYYLSFDIRITRVCEPCLIEGVADGDVAGIGRWRLCEESGGTRVHYLWQVRTVRPWMSLLAGVARPLVVWNHHAMMRGGQKGLARHLGGAKAQPADEMESVPSRGRW</sequence>
<dbReference type="EMBL" id="JABFTX010000003">
    <property type="protein sequence ID" value="MCE8004145.1"/>
    <property type="molecule type" value="Genomic_DNA"/>
</dbReference>
<evidence type="ECO:0000256" key="1">
    <source>
        <dbReference type="SAM" id="MobiDB-lite"/>
    </source>
</evidence>
<proteinExistence type="predicted"/>
<feature type="region of interest" description="Disordered" evidence="1">
    <location>
        <begin position="148"/>
        <end position="169"/>
    </location>
</feature>
<name>A0ABS9A5V1_9GAMM</name>
<dbReference type="InterPro" id="IPR019587">
    <property type="entry name" value="Polyketide_cyclase/dehydratase"/>
</dbReference>
<dbReference type="SUPFAM" id="SSF55961">
    <property type="entry name" value="Bet v1-like"/>
    <property type="match status" value="1"/>
</dbReference>
<organism evidence="2 3">
    <name type="scientific">Billgrantia ethanolica</name>
    <dbReference type="NCBI Taxonomy" id="2733486"/>
    <lineage>
        <taxon>Bacteria</taxon>
        <taxon>Pseudomonadati</taxon>
        <taxon>Pseudomonadota</taxon>
        <taxon>Gammaproteobacteria</taxon>
        <taxon>Oceanospirillales</taxon>
        <taxon>Halomonadaceae</taxon>
        <taxon>Billgrantia</taxon>
    </lineage>
</organism>
<accession>A0ABS9A5V1</accession>
<dbReference type="Proteomes" id="UP001320168">
    <property type="component" value="Unassembled WGS sequence"/>
</dbReference>
<reference evidence="2 3" key="1">
    <citation type="journal article" date="2021" name="Front. Microbiol.">
        <title>Aerobic Denitrification and Heterotrophic Sulfur Oxidation in the Genus Halomonas Revealed by Six Novel Species Characterizations and Genome-Based Analysis.</title>
        <authorList>
            <person name="Wang L."/>
            <person name="Shao Z."/>
        </authorList>
    </citation>
    <scope>NUCLEOTIDE SEQUENCE [LARGE SCALE GENOMIC DNA]</scope>
    <source>
        <strain evidence="2 3">MCCC 1A11081</strain>
    </source>
</reference>
<protein>
    <submittedName>
        <fullName evidence="2">Polyketide cyclase</fullName>
    </submittedName>
</protein>
<dbReference type="InterPro" id="IPR023393">
    <property type="entry name" value="START-like_dom_sf"/>
</dbReference>
<dbReference type="Pfam" id="PF10604">
    <property type="entry name" value="Polyketide_cyc2"/>
    <property type="match status" value="1"/>
</dbReference>
<keyword evidence="3" id="KW-1185">Reference proteome</keyword>
<dbReference type="RefSeq" id="WP_234270780.1">
    <property type="nucleotide sequence ID" value="NZ_JABFTX010000003.1"/>
</dbReference>
<dbReference type="Gene3D" id="3.30.530.20">
    <property type="match status" value="1"/>
</dbReference>
<dbReference type="CDD" id="cd07824">
    <property type="entry name" value="SRPBCC_6"/>
    <property type="match status" value="1"/>
</dbReference>
<evidence type="ECO:0000313" key="3">
    <source>
        <dbReference type="Proteomes" id="UP001320168"/>
    </source>
</evidence>